<dbReference type="Proteomes" id="UP000728968">
    <property type="component" value="Unassembled WGS sequence"/>
</dbReference>
<feature type="non-terminal residue" evidence="1">
    <location>
        <position position="1"/>
    </location>
</feature>
<proteinExistence type="predicted"/>
<evidence type="ECO:0000313" key="2">
    <source>
        <dbReference type="Proteomes" id="UP000728968"/>
    </source>
</evidence>
<dbReference type="RefSeq" id="WP_204716948.1">
    <property type="nucleotide sequence ID" value="NZ_JACJLT010000310.1"/>
</dbReference>
<sequence>AIEHLILDERYFKNSNIKEECLLYKEEIINIINSELTEYFSEENREVWYKGEKLQEKKLLNITFDYLEEKYPKYIEINYELMNKTKLSFQMKKVRQNLLEMLLNNAKELNREEFYENTGAINSVARTVLRKIVDVSNGEIIFLDKWKNLEEEVISKLKEENRYLKQIYDSFTTDKEGYGLRNGIFTLFLGILLIKNKGSIEVIDNNSKLKQNLTSELVEKIEKNPEGYYLAYVEKTAEEEKYLLDLKDLL</sequence>
<keyword evidence="2" id="KW-1185">Reference proteome</keyword>
<organism evidence="1 2">
    <name type="scientific">Fusobacterium mortiferum</name>
    <dbReference type="NCBI Taxonomy" id="850"/>
    <lineage>
        <taxon>Bacteria</taxon>
        <taxon>Fusobacteriati</taxon>
        <taxon>Fusobacteriota</taxon>
        <taxon>Fusobacteriia</taxon>
        <taxon>Fusobacteriales</taxon>
        <taxon>Fusobacteriaceae</taxon>
        <taxon>Fusobacterium</taxon>
    </lineage>
</organism>
<accession>A0ABS2G663</accession>
<evidence type="ECO:0008006" key="3">
    <source>
        <dbReference type="Google" id="ProtNLM"/>
    </source>
</evidence>
<name>A0ABS2G663_FUSMR</name>
<protein>
    <recommendedName>
        <fullName evidence="3">BREX system P-loop protein BrxC</fullName>
    </recommendedName>
</protein>
<feature type="non-terminal residue" evidence="1">
    <location>
        <position position="250"/>
    </location>
</feature>
<gene>
    <name evidence="1" type="ORF">H6A04_11990</name>
</gene>
<comment type="caution">
    <text evidence="1">The sequence shown here is derived from an EMBL/GenBank/DDBJ whole genome shotgun (WGS) entry which is preliminary data.</text>
</comment>
<dbReference type="EMBL" id="JACJLT010000310">
    <property type="protein sequence ID" value="MBM6876347.1"/>
    <property type="molecule type" value="Genomic_DNA"/>
</dbReference>
<evidence type="ECO:0000313" key="1">
    <source>
        <dbReference type="EMBL" id="MBM6876347.1"/>
    </source>
</evidence>
<reference evidence="1 2" key="1">
    <citation type="journal article" date="2021" name="Sci. Rep.">
        <title>The distribution of antibiotic resistance genes in chicken gut microbiota commensals.</title>
        <authorList>
            <person name="Juricova H."/>
            <person name="Matiasovicova J."/>
            <person name="Kubasova T."/>
            <person name="Cejkova D."/>
            <person name="Rychlik I."/>
        </authorList>
    </citation>
    <scope>NUCLEOTIDE SEQUENCE [LARGE SCALE GENOMIC DNA]</scope>
    <source>
        <strain evidence="1 2">An425</strain>
    </source>
</reference>